<evidence type="ECO:0000313" key="2">
    <source>
        <dbReference type="EMBL" id="ERI84788.1"/>
    </source>
</evidence>
<name>U2CL44_9BACE</name>
<feature type="compositionally biased region" description="Basic residues" evidence="1">
    <location>
        <begin position="29"/>
        <end position="41"/>
    </location>
</feature>
<gene>
    <name evidence="2" type="ORF">HMPREF1981_02120</name>
</gene>
<evidence type="ECO:0000256" key="1">
    <source>
        <dbReference type="SAM" id="MobiDB-lite"/>
    </source>
</evidence>
<comment type="caution">
    <text evidence="2">The sequence shown here is derived from an EMBL/GenBank/DDBJ whole genome shotgun (WGS) entry which is preliminary data.</text>
</comment>
<accession>U2CL44</accession>
<feature type="region of interest" description="Disordered" evidence="1">
    <location>
        <begin position="21"/>
        <end position="41"/>
    </location>
</feature>
<dbReference type="Proteomes" id="UP000016496">
    <property type="component" value="Unassembled WGS sequence"/>
</dbReference>
<organism evidence="2 3">
    <name type="scientific">Bacteroides pyogenes F0041</name>
    <dbReference type="NCBI Taxonomy" id="1321819"/>
    <lineage>
        <taxon>Bacteria</taxon>
        <taxon>Pseudomonadati</taxon>
        <taxon>Bacteroidota</taxon>
        <taxon>Bacteroidia</taxon>
        <taxon>Bacteroidales</taxon>
        <taxon>Bacteroidaceae</taxon>
        <taxon>Bacteroides</taxon>
    </lineage>
</organism>
<dbReference type="HOGENOM" id="CLU_3265961_0_0_10"/>
<protein>
    <submittedName>
        <fullName evidence="2">Uncharacterized protein</fullName>
    </submittedName>
</protein>
<dbReference type="EMBL" id="AWSV01000115">
    <property type="protein sequence ID" value="ERI84788.1"/>
    <property type="molecule type" value="Genomic_DNA"/>
</dbReference>
<evidence type="ECO:0000313" key="3">
    <source>
        <dbReference type="Proteomes" id="UP000016496"/>
    </source>
</evidence>
<sequence length="41" mass="5132">MNKIRKVYYTFVLKYKKKNIQEHNGSIFRRPHARDPKKRKN</sequence>
<dbReference type="AlphaFoldDB" id="U2CL44"/>
<reference evidence="2 3" key="1">
    <citation type="submission" date="2013-08" db="EMBL/GenBank/DDBJ databases">
        <authorList>
            <person name="Weinstock G."/>
            <person name="Sodergren E."/>
            <person name="Wylie T."/>
            <person name="Fulton L."/>
            <person name="Fulton R."/>
            <person name="Fronick C."/>
            <person name="O'Laughlin M."/>
            <person name="Godfrey J."/>
            <person name="Miner T."/>
            <person name="Herter B."/>
            <person name="Appelbaum E."/>
            <person name="Cordes M."/>
            <person name="Lek S."/>
            <person name="Wollam A."/>
            <person name="Pepin K.H."/>
            <person name="Palsikar V.B."/>
            <person name="Mitreva M."/>
            <person name="Wilson R.K."/>
        </authorList>
    </citation>
    <scope>NUCLEOTIDE SEQUENCE [LARGE SCALE GENOMIC DNA]</scope>
    <source>
        <strain evidence="2 3">F0041</strain>
    </source>
</reference>
<proteinExistence type="predicted"/>
<dbReference type="PATRIC" id="fig|1321819.3.peg.1955"/>